<reference evidence="1" key="1">
    <citation type="submission" date="2018-05" db="EMBL/GenBank/DDBJ databases">
        <authorList>
            <person name="Lanie J.A."/>
            <person name="Ng W.-L."/>
            <person name="Kazmierczak K.M."/>
            <person name="Andrzejewski T.M."/>
            <person name="Davidsen T.M."/>
            <person name="Wayne K.J."/>
            <person name="Tettelin H."/>
            <person name="Glass J.I."/>
            <person name="Rusch D."/>
            <person name="Podicherti R."/>
            <person name="Tsui H.-C.T."/>
            <person name="Winkler M.E."/>
        </authorList>
    </citation>
    <scope>NUCLEOTIDE SEQUENCE</scope>
</reference>
<dbReference type="AlphaFoldDB" id="A0A383E623"/>
<protein>
    <submittedName>
        <fullName evidence="1">Uncharacterized protein</fullName>
    </submittedName>
</protein>
<feature type="non-terminal residue" evidence="1">
    <location>
        <position position="1"/>
    </location>
</feature>
<name>A0A383E623_9ZZZZ</name>
<proteinExistence type="predicted"/>
<gene>
    <name evidence="1" type="ORF">METZ01_LOCUS504382</name>
</gene>
<sequence>VPPQVTVTVRSLQANGPLPAPPKSAPAMKSPLTAPYYSGGGTWRVTPAAAPGMFFGTLFSTIPAPQEIHR</sequence>
<evidence type="ECO:0000313" key="1">
    <source>
        <dbReference type="EMBL" id="SVE51528.1"/>
    </source>
</evidence>
<organism evidence="1">
    <name type="scientific">marine metagenome</name>
    <dbReference type="NCBI Taxonomy" id="408172"/>
    <lineage>
        <taxon>unclassified sequences</taxon>
        <taxon>metagenomes</taxon>
        <taxon>ecological metagenomes</taxon>
    </lineage>
</organism>
<accession>A0A383E623</accession>
<dbReference type="EMBL" id="UINC01222651">
    <property type="protein sequence ID" value="SVE51528.1"/>
    <property type="molecule type" value="Genomic_DNA"/>
</dbReference>